<dbReference type="EMBL" id="HBIX01004091">
    <property type="protein sequence ID" value="CAE0710473.1"/>
    <property type="molecule type" value="Transcribed_RNA"/>
</dbReference>
<dbReference type="AlphaFoldDB" id="A0A7S4EFP3"/>
<proteinExistence type="predicted"/>
<dbReference type="PANTHER" id="PTHR46472">
    <property type="entry name" value="NUCLEOREDOXIN"/>
    <property type="match status" value="1"/>
</dbReference>
<dbReference type="GO" id="GO:0005634">
    <property type="term" value="C:nucleus"/>
    <property type="evidence" value="ECO:0007669"/>
    <property type="project" value="TreeGrafter"/>
</dbReference>
<dbReference type="InterPro" id="IPR012336">
    <property type="entry name" value="Thioredoxin-like_fold"/>
</dbReference>
<dbReference type="InterPro" id="IPR013766">
    <property type="entry name" value="Thioredoxin_domain"/>
</dbReference>
<protein>
    <recommendedName>
        <fullName evidence="3">Thioredoxin domain-containing protein</fullName>
    </recommendedName>
</protein>
<dbReference type="PROSITE" id="PS51352">
    <property type="entry name" value="THIOREDOXIN_2"/>
    <property type="match status" value="1"/>
</dbReference>
<evidence type="ECO:0000256" key="2">
    <source>
        <dbReference type="SAM" id="SignalP"/>
    </source>
</evidence>
<name>A0A7S4EFP3_9STRA</name>
<feature type="domain" description="Thioredoxin" evidence="3">
    <location>
        <begin position="59"/>
        <end position="225"/>
    </location>
</feature>
<evidence type="ECO:0000313" key="4">
    <source>
        <dbReference type="EMBL" id="CAE0710473.1"/>
    </source>
</evidence>
<dbReference type="Pfam" id="PF13905">
    <property type="entry name" value="Thioredoxin_8"/>
    <property type="match status" value="1"/>
</dbReference>
<feature type="region of interest" description="Disordered" evidence="1">
    <location>
        <begin position="35"/>
        <end position="65"/>
    </location>
</feature>
<feature type="compositionally biased region" description="Low complexity" evidence="1">
    <location>
        <begin position="35"/>
        <end position="63"/>
    </location>
</feature>
<feature type="signal peptide" evidence="2">
    <location>
        <begin position="1"/>
        <end position="23"/>
    </location>
</feature>
<sequence>MQHCNYRRIFLVTSFAVVVSTWCQQQSLGLLMSPTSSLSKSLPLSTTTTTTTRSPTRMSAAATPQAISSLSPLAGKTSSSTLLSSEQELRDRLTGKRVALYFSAGWCPMCTSFEPALLSFRQAAEDSGKEVELVYVPSDRSDADALKRAQAMGMLSVSKEQAAGFKKEFKIWAGSETLAFGFGRRSGVPALVVLDNKDGKELAFLPAESVGPSALGDWPLDDESNGVW</sequence>
<evidence type="ECO:0000256" key="1">
    <source>
        <dbReference type="SAM" id="MobiDB-lite"/>
    </source>
</evidence>
<gene>
    <name evidence="4" type="ORF">PAUS00366_LOCUS3200</name>
</gene>
<dbReference type="GO" id="GO:0031397">
    <property type="term" value="P:negative regulation of protein ubiquitination"/>
    <property type="evidence" value="ECO:0007669"/>
    <property type="project" value="TreeGrafter"/>
</dbReference>
<feature type="chain" id="PRO_5030840456" description="Thioredoxin domain-containing protein" evidence="2">
    <location>
        <begin position="24"/>
        <end position="228"/>
    </location>
</feature>
<evidence type="ECO:0000259" key="3">
    <source>
        <dbReference type="PROSITE" id="PS51352"/>
    </source>
</evidence>
<reference evidence="4" key="1">
    <citation type="submission" date="2021-01" db="EMBL/GenBank/DDBJ databases">
        <authorList>
            <person name="Corre E."/>
            <person name="Pelletier E."/>
            <person name="Niang G."/>
            <person name="Scheremetjew M."/>
            <person name="Finn R."/>
            <person name="Kale V."/>
            <person name="Holt S."/>
            <person name="Cochrane G."/>
            <person name="Meng A."/>
            <person name="Brown T."/>
            <person name="Cohen L."/>
        </authorList>
    </citation>
    <scope>NUCLEOTIDE SEQUENCE</scope>
    <source>
        <strain evidence="4">10249 10 AB</strain>
    </source>
</reference>
<dbReference type="GO" id="GO:0030178">
    <property type="term" value="P:negative regulation of Wnt signaling pathway"/>
    <property type="evidence" value="ECO:0007669"/>
    <property type="project" value="TreeGrafter"/>
</dbReference>
<keyword evidence="2" id="KW-0732">Signal</keyword>
<organism evidence="4">
    <name type="scientific">Pseudo-nitzschia australis</name>
    <dbReference type="NCBI Taxonomy" id="44445"/>
    <lineage>
        <taxon>Eukaryota</taxon>
        <taxon>Sar</taxon>
        <taxon>Stramenopiles</taxon>
        <taxon>Ochrophyta</taxon>
        <taxon>Bacillariophyta</taxon>
        <taxon>Bacillariophyceae</taxon>
        <taxon>Bacillariophycidae</taxon>
        <taxon>Bacillariales</taxon>
        <taxon>Bacillariaceae</taxon>
        <taxon>Pseudo-nitzschia</taxon>
    </lineage>
</organism>
<dbReference type="PANTHER" id="PTHR46472:SF1">
    <property type="entry name" value="NUCLEOREDOXIN"/>
    <property type="match status" value="1"/>
</dbReference>
<dbReference type="GO" id="GO:0004791">
    <property type="term" value="F:thioredoxin-disulfide reductase (NADPH) activity"/>
    <property type="evidence" value="ECO:0007669"/>
    <property type="project" value="TreeGrafter"/>
</dbReference>
<dbReference type="SUPFAM" id="SSF52833">
    <property type="entry name" value="Thioredoxin-like"/>
    <property type="match status" value="1"/>
</dbReference>
<dbReference type="Gene3D" id="3.40.30.10">
    <property type="entry name" value="Glutaredoxin"/>
    <property type="match status" value="1"/>
</dbReference>
<accession>A0A7S4EFP3</accession>
<dbReference type="InterPro" id="IPR036249">
    <property type="entry name" value="Thioredoxin-like_sf"/>
</dbReference>